<sequence length="40" mass="4592">MASNEFSTWQAQFSKIPGSNQSYKLSKFMKQECRSTSISQ</sequence>
<evidence type="ECO:0000313" key="1">
    <source>
        <dbReference type="EMBL" id="OMO97963.1"/>
    </source>
</evidence>
<dbReference type="EMBL" id="AWWV01007161">
    <property type="protein sequence ID" value="OMO97963.1"/>
    <property type="molecule type" value="Genomic_DNA"/>
</dbReference>
<dbReference type="Proteomes" id="UP000188268">
    <property type="component" value="Unassembled WGS sequence"/>
</dbReference>
<dbReference type="Gramene" id="OMO97963">
    <property type="protein sequence ID" value="OMO97963"/>
    <property type="gene ID" value="CCACVL1_04395"/>
</dbReference>
<evidence type="ECO:0000313" key="2">
    <source>
        <dbReference type="Proteomes" id="UP000188268"/>
    </source>
</evidence>
<comment type="caution">
    <text evidence="1">The sequence shown here is derived from an EMBL/GenBank/DDBJ whole genome shotgun (WGS) entry which is preliminary data.</text>
</comment>
<protein>
    <submittedName>
        <fullName evidence="1">Uncharacterized protein</fullName>
    </submittedName>
</protein>
<organism evidence="1 2">
    <name type="scientific">Corchorus capsularis</name>
    <name type="common">Jute</name>
    <dbReference type="NCBI Taxonomy" id="210143"/>
    <lineage>
        <taxon>Eukaryota</taxon>
        <taxon>Viridiplantae</taxon>
        <taxon>Streptophyta</taxon>
        <taxon>Embryophyta</taxon>
        <taxon>Tracheophyta</taxon>
        <taxon>Spermatophyta</taxon>
        <taxon>Magnoliopsida</taxon>
        <taxon>eudicotyledons</taxon>
        <taxon>Gunneridae</taxon>
        <taxon>Pentapetalae</taxon>
        <taxon>rosids</taxon>
        <taxon>malvids</taxon>
        <taxon>Malvales</taxon>
        <taxon>Malvaceae</taxon>
        <taxon>Grewioideae</taxon>
        <taxon>Apeibeae</taxon>
        <taxon>Corchorus</taxon>
    </lineage>
</organism>
<reference evidence="1 2" key="1">
    <citation type="submission" date="2013-09" db="EMBL/GenBank/DDBJ databases">
        <title>Corchorus capsularis genome sequencing.</title>
        <authorList>
            <person name="Alam M."/>
            <person name="Haque M.S."/>
            <person name="Islam M.S."/>
            <person name="Emdad E.M."/>
            <person name="Islam M.M."/>
            <person name="Ahmed B."/>
            <person name="Halim A."/>
            <person name="Hossen Q.M.M."/>
            <person name="Hossain M.Z."/>
            <person name="Ahmed R."/>
            <person name="Khan M.M."/>
            <person name="Islam R."/>
            <person name="Rashid M.M."/>
            <person name="Khan S.A."/>
            <person name="Rahman M.S."/>
            <person name="Alam M."/>
        </authorList>
    </citation>
    <scope>NUCLEOTIDE SEQUENCE [LARGE SCALE GENOMIC DNA]</scope>
    <source>
        <strain evidence="2">cv. CVL-1</strain>
        <tissue evidence="1">Whole seedling</tissue>
    </source>
</reference>
<name>A0A1R3JSX3_COCAP</name>
<proteinExistence type="predicted"/>
<accession>A0A1R3JSX3</accession>
<dbReference type="AlphaFoldDB" id="A0A1R3JSX3"/>
<keyword evidence="2" id="KW-1185">Reference proteome</keyword>
<gene>
    <name evidence="1" type="ORF">CCACVL1_04395</name>
</gene>